<name>A0AAE0ZEF3_9GAST</name>
<evidence type="ECO:0000313" key="5">
    <source>
        <dbReference type="Proteomes" id="UP001283361"/>
    </source>
</evidence>
<accession>A0AAE0ZEF3</accession>
<dbReference type="Pfam" id="PF13499">
    <property type="entry name" value="EF-hand_7"/>
    <property type="match status" value="1"/>
</dbReference>
<dbReference type="InterPro" id="IPR011992">
    <property type="entry name" value="EF-hand-dom_pair"/>
</dbReference>
<feature type="compositionally biased region" description="Acidic residues" evidence="2">
    <location>
        <begin position="138"/>
        <end position="147"/>
    </location>
</feature>
<feature type="compositionally biased region" description="Polar residues" evidence="2">
    <location>
        <begin position="1"/>
        <end position="16"/>
    </location>
</feature>
<protein>
    <recommendedName>
        <fullName evidence="3">EF-hand domain-containing protein</fullName>
    </recommendedName>
</protein>
<gene>
    <name evidence="4" type="ORF">RRG08_017631</name>
</gene>
<dbReference type="GO" id="GO:0005509">
    <property type="term" value="F:calcium ion binding"/>
    <property type="evidence" value="ECO:0007669"/>
    <property type="project" value="InterPro"/>
</dbReference>
<dbReference type="PROSITE" id="PS00018">
    <property type="entry name" value="EF_HAND_1"/>
    <property type="match status" value="1"/>
</dbReference>
<comment type="caution">
    <text evidence="4">The sequence shown here is derived from an EMBL/GenBank/DDBJ whole genome shotgun (WGS) entry which is preliminary data.</text>
</comment>
<feature type="compositionally biased region" description="Basic and acidic residues" evidence="2">
    <location>
        <begin position="33"/>
        <end position="47"/>
    </location>
</feature>
<proteinExistence type="predicted"/>
<feature type="domain" description="EF-hand" evidence="3">
    <location>
        <begin position="51"/>
        <end position="81"/>
    </location>
</feature>
<feature type="region of interest" description="Disordered" evidence="2">
    <location>
        <begin position="127"/>
        <end position="147"/>
    </location>
</feature>
<dbReference type="EMBL" id="JAWDGP010004150">
    <property type="protein sequence ID" value="KAK3767406.1"/>
    <property type="molecule type" value="Genomic_DNA"/>
</dbReference>
<dbReference type="SMART" id="SM00054">
    <property type="entry name" value="EFh"/>
    <property type="match status" value="2"/>
</dbReference>
<keyword evidence="1" id="KW-0106">Calcium</keyword>
<evidence type="ECO:0000313" key="4">
    <source>
        <dbReference type="EMBL" id="KAK3767406.1"/>
    </source>
</evidence>
<dbReference type="Proteomes" id="UP001283361">
    <property type="component" value="Unassembled WGS sequence"/>
</dbReference>
<reference evidence="4" key="1">
    <citation type="journal article" date="2023" name="G3 (Bethesda)">
        <title>A reference genome for the long-term kleptoplast-retaining sea slug Elysia crispata morphotype clarki.</title>
        <authorList>
            <person name="Eastman K.E."/>
            <person name="Pendleton A.L."/>
            <person name="Shaikh M.A."/>
            <person name="Suttiyut T."/>
            <person name="Ogas R."/>
            <person name="Tomko P."/>
            <person name="Gavelis G."/>
            <person name="Widhalm J.R."/>
            <person name="Wisecaver J.H."/>
        </authorList>
    </citation>
    <scope>NUCLEOTIDE SEQUENCE</scope>
    <source>
        <strain evidence="4">ECLA1</strain>
    </source>
</reference>
<evidence type="ECO:0000259" key="3">
    <source>
        <dbReference type="PROSITE" id="PS50222"/>
    </source>
</evidence>
<keyword evidence="5" id="KW-1185">Reference proteome</keyword>
<evidence type="ECO:0000256" key="2">
    <source>
        <dbReference type="SAM" id="MobiDB-lite"/>
    </source>
</evidence>
<dbReference type="SUPFAM" id="SSF47473">
    <property type="entry name" value="EF-hand"/>
    <property type="match status" value="1"/>
</dbReference>
<evidence type="ECO:0000256" key="1">
    <source>
        <dbReference type="ARBA" id="ARBA00022837"/>
    </source>
</evidence>
<dbReference type="Gene3D" id="1.10.238.10">
    <property type="entry name" value="EF-hand"/>
    <property type="match status" value="1"/>
</dbReference>
<organism evidence="4 5">
    <name type="scientific">Elysia crispata</name>
    <name type="common">lettuce slug</name>
    <dbReference type="NCBI Taxonomy" id="231223"/>
    <lineage>
        <taxon>Eukaryota</taxon>
        <taxon>Metazoa</taxon>
        <taxon>Spiralia</taxon>
        <taxon>Lophotrochozoa</taxon>
        <taxon>Mollusca</taxon>
        <taxon>Gastropoda</taxon>
        <taxon>Heterobranchia</taxon>
        <taxon>Euthyneura</taxon>
        <taxon>Panpulmonata</taxon>
        <taxon>Sacoglossa</taxon>
        <taxon>Placobranchoidea</taxon>
        <taxon>Plakobranchidae</taxon>
        <taxon>Elysia</taxon>
    </lineage>
</organism>
<dbReference type="PROSITE" id="PS50222">
    <property type="entry name" value="EF_HAND_2"/>
    <property type="match status" value="2"/>
</dbReference>
<dbReference type="AlphaFoldDB" id="A0AAE0ZEF3"/>
<sequence length="164" mass="18237">MSSSTTSATISVQSRYASRAGGRRVPEPVTILDDDHVSDRRDSDVPETPAHTELELDQLFHACDLDGSGYIDQDELASICQDFSGDILGDVFQQLDKDGDGRISVEEFVKGYRDIVRRKETQKRQMIRQRLKSRSEENLADGEVPDSDIEYAAGLGEGLKGLSW</sequence>
<dbReference type="InterPro" id="IPR018247">
    <property type="entry name" value="EF_Hand_1_Ca_BS"/>
</dbReference>
<dbReference type="InterPro" id="IPR002048">
    <property type="entry name" value="EF_hand_dom"/>
</dbReference>
<dbReference type="CDD" id="cd00051">
    <property type="entry name" value="EFh"/>
    <property type="match status" value="1"/>
</dbReference>
<feature type="domain" description="EF-hand" evidence="3">
    <location>
        <begin position="83"/>
        <end position="118"/>
    </location>
</feature>
<feature type="region of interest" description="Disordered" evidence="2">
    <location>
        <begin position="1"/>
        <end position="47"/>
    </location>
</feature>